<gene>
    <name evidence="2" type="ORF">EGH21_19985</name>
</gene>
<comment type="caution">
    <text evidence="2">The sequence shown here is derived from an EMBL/GenBank/DDBJ whole genome shotgun (WGS) entry which is preliminary data.</text>
</comment>
<dbReference type="EMBL" id="RKLR01000012">
    <property type="protein sequence ID" value="MBX0325310.1"/>
    <property type="molecule type" value="Genomic_DNA"/>
</dbReference>
<dbReference type="Proteomes" id="UP001430377">
    <property type="component" value="Unassembled WGS sequence"/>
</dbReference>
<evidence type="ECO:0008006" key="4">
    <source>
        <dbReference type="Google" id="ProtNLM"/>
    </source>
</evidence>
<organism evidence="2 3">
    <name type="scientific">Haloarcula rubra</name>
    <dbReference type="NCBI Taxonomy" id="2487747"/>
    <lineage>
        <taxon>Archaea</taxon>
        <taxon>Methanobacteriati</taxon>
        <taxon>Methanobacteriota</taxon>
        <taxon>Stenosarchaea group</taxon>
        <taxon>Halobacteria</taxon>
        <taxon>Halobacteriales</taxon>
        <taxon>Haloarculaceae</taxon>
        <taxon>Haloarcula</taxon>
    </lineage>
</organism>
<feature type="region of interest" description="Disordered" evidence="1">
    <location>
        <begin position="1"/>
        <end position="20"/>
    </location>
</feature>
<sequence>MTRYSTAEENLPDDPEGEVRIQLTDTDTKEIFVTRARVAESESELDDPEPLTVVRGPHENIKEEWYIDILETNPELGEIDEEILHDCIEYSRTESNVINARSEDARAMLQYLVTVGEFDSVSDAVRTIVNSYMQDAYPELLDAYLDVKAERIRDEISSSFGDNR</sequence>
<name>A0AAW4PXL3_9EURY</name>
<evidence type="ECO:0000313" key="2">
    <source>
        <dbReference type="EMBL" id="MBX0325310.1"/>
    </source>
</evidence>
<evidence type="ECO:0000313" key="3">
    <source>
        <dbReference type="Proteomes" id="UP001430377"/>
    </source>
</evidence>
<proteinExistence type="predicted"/>
<protein>
    <recommendedName>
        <fullName evidence="4">UbiD operon protein</fullName>
    </recommendedName>
</protein>
<accession>A0AAW4PXL3</accession>
<keyword evidence="3" id="KW-1185">Reference proteome</keyword>
<dbReference type="RefSeq" id="WP_220620172.1">
    <property type="nucleotide sequence ID" value="NZ_RKLR01000012.1"/>
</dbReference>
<dbReference type="AlphaFoldDB" id="A0AAW4PXL3"/>
<evidence type="ECO:0000256" key="1">
    <source>
        <dbReference type="SAM" id="MobiDB-lite"/>
    </source>
</evidence>
<reference evidence="2 3" key="1">
    <citation type="submission" date="2021-06" db="EMBL/GenBank/DDBJ databases">
        <title>Halomicroarcula sp. a new haloarchaeum isolated from saline soil.</title>
        <authorList>
            <person name="Duran-Viseras A."/>
            <person name="Sanchez-Porro C."/>
            <person name="Ventosa A."/>
        </authorList>
    </citation>
    <scope>NUCLEOTIDE SEQUENCE [LARGE SCALE GENOMIC DNA]</scope>
    <source>
        <strain evidence="2 3">F13</strain>
    </source>
</reference>